<dbReference type="InterPro" id="IPR036412">
    <property type="entry name" value="HAD-like_sf"/>
</dbReference>
<dbReference type="Gene3D" id="3.40.50.1000">
    <property type="entry name" value="HAD superfamily/HAD-like"/>
    <property type="match status" value="1"/>
</dbReference>
<dbReference type="InterPro" id="IPR050155">
    <property type="entry name" value="HAD-like_hydrolase_sf"/>
</dbReference>
<gene>
    <name evidence="1" type="ORF">C7455_11532</name>
</gene>
<dbReference type="PANTHER" id="PTHR43434">
    <property type="entry name" value="PHOSPHOGLYCOLATE PHOSPHATASE"/>
    <property type="match status" value="1"/>
</dbReference>
<dbReference type="NCBIfam" id="TIGR01549">
    <property type="entry name" value="HAD-SF-IA-v1"/>
    <property type="match status" value="1"/>
</dbReference>
<accession>A0A316G4Z6</accession>
<proteinExistence type="predicted"/>
<dbReference type="InterPro" id="IPR041492">
    <property type="entry name" value="HAD_2"/>
</dbReference>
<comment type="caution">
    <text evidence="1">The sequence shown here is derived from an EMBL/GenBank/DDBJ whole genome shotgun (WGS) entry which is preliminary data.</text>
</comment>
<keyword evidence="2" id="KW-1185">Reference proteome</keyword>
<dbReference type="GO" id="GO:0008967">
    <property type="term" value="F:phosphoglycolate phosphatase activity"/>
    <property type="evidence" value="ECO:0007669"/>
    <property type="project" value="TreeGrafter"/>
</dbReference>
<dbReference type="SFLD" id="SFLDG01129">
    <property type="entry name" value="C1.5:_HAD__Beta-PGM__Phosphata"/>
    <property type="match status" value="1"/>
</dbReference>
<dbReference type="SUPFAM" id="SSF56784">
    <property type="entry name" value="HAD-like"/>
    <property type="match status" value="1"/>
</dbReference>
<dbReference type="SFLD" id="SFLDG01135">
    <property type="entry name" value="C1.5.6:_HAD__Beta-PGM__Phospha"/>
    <property type="match status" value="1"/>
</dbReference>
<dbReference type="GO" id="GO:0006281">
    <property type="term" value="P:DNA repair"/>
    <property type="evidence" value="ECO:0007669"/>
    <property type="project" value="TreeGrafter"/>
</dbReference>
<dbReference type="PANTHER" id="PTHR43434:SF24">
    <property type="entry name" value="HYDROLASE-RELATED"/>
    <property type="match status" value="1"/>
</dbReference>
<dbReference type="Gene3D" id="1.10.150.240">
    <property type="entry name" value="Putative phosphatase, domain 2"/>
    <property type="match status" value="1"/>
</dbReference>
<name>A0A316G4Z6_9RHOB</name>
<dbReference type="GO" id="GO:0005829">
    <property type="term" value="C:cytosol"/>
    <property type="evidence" value="ECO:0007669"/>
    <property type="project" value="TreeGrafter"/>
</dbReference>
<dbReference type="OrthoDB" id="9793014at2"/>
<dbReference type="Proteomes" id="UP000245708">
    <property type="component" value="Unassembled WGS sequence"/>
</dbReference>
<sequence>MTDLRLVIFDVDGTLIDSQAHILAAMQAAFDANGLPAPPRADTLPIVGLSLPVAMARLVPDHADHHAPLVAAYKDAFATLRLSPEGAALSPLFPGARAALDRLASEDHTLMAIATGKSRRGMDHILDLHGLRGLFQSVQVADDHPSKPHPSMIHACLSDTGVDASRAVILGDTTYDIDMGVAAGIHALGVTWGYHPPASLTRAGATALIDRFDALPAALEAIGMPA</sequence>
<evidence type="ECO:0000313" key="2">
    <source>
        <dbReference type="Proteomes" id="UP000245708"/>
    </source>
</evidence>
<protein>
    <submittedName>
        <fullName evidence="1">Phosphoglycolate phosphatase</fullName>
    </submittedName>
</protein>
<dbReference type="Pfam" id="PF13419">
    <property type="entry name" value="HAD_2"/>
    <property type="match status" value="1"/>
</dbReference>
<dbReference type="InterPro" id="IPR023214">
    <property type="entry name" value="HAD_sf"/>
</dbReference>
<dbReference type="AlphaFoldDB" id="A0A316G4Z6"/>
<dbReference type="SFLD" id="SFLDS00003">
    <property type="entry name" value="Haloacid_Dehalogenase"/>
    <property type="match status" value="1"/>
</dbReference>
<dbReference type="EMBL" id="QGGW01000015">
    <property type="protein sequence ID" value="PWK55898.1"/>
    <property type="molecule type" value="Genomic_DNA"/>
</dbReference>
<organism evidence="1 2">
    <name type="scientific">Roseicyclus mahoneyensis</name>
    <dbReference type="NCBI Taxonomy" id="164332"/>
    <lineage>
        <taxon>Bacteria</taxon>
        <taxon>Pseudomonadati</taxon>
        <taxon>Pseudomonadota</taxon>
        <taxon>Alphaproteobacteria</taxon>
        <taxon>Rhodobacterales</taxon>
        <taxon>Roseobacteraceae</taxon>
        <taxon>Roseicyclus</taxon>
    </lineage>
</organism>
<dbReference type="RefSeq" id="WP_109670903.1">
    <property type="nucleotide sequence ID" value="NZ_QGGW01000015.1"/>
</dbReference>
<reference evidence="1 2" key="1">
    <citation type="submission" date="2018-05" db="EMBL/GenBank/DDBJ databases">
        <title>Genomic Encyclopedia of Type Strains, Phase IV (KMG-IV): sequencing the most valuable type-strain genomes for metagenomic binning, comparative biology and taxonomic classification.</title>
        <authorList>
            <person name="Goeker M."/>
        </authorList>
    </citation>
    <scope>NUCLEOTIDE SEQUENCE [LARGE SCALE GENOMIC DNA]</scope>
    <source>
        <strain evidence="1 2">DSM 16097</strain>
    </source>
</reference>
<dbReference type="InterPro" id="IPR006439">
    <property type="entry name" value="HAD-SF_hydro_IA"/>
</dbReference>
<dbReference type="InterPro" id="IPR023198">
    <property type="entry name" value="PGP-like_dom2"/>
</dbReference>
<evidence type="ECO:0000313" key="1">
    <source>
        <dbReference type="EMBL" id="PWK55898.1"/>
    </source>
</evidence>